<evidence type="ECO:0000313" key="3">
    <source>
        <dbReference type="EMBL" id="SOQ48172.1"/>
    </source>
</evidence>
<evidence type="ECO:0000256" key="1">
    <source>
        <dbReference type="SAM" id="MobiDB-lite"/>
    </source>
</evidence>
<proteinExistence type="predicted"/>
<feature type="domain" description="Pre-C2HC" evidence="2">
    <location>
        <begin position="207"/>
        <end position="276"/>
    </location>
</feature>
<dbReference type="Pfam" id="PF07530">
    <property type="entry name" value="PRE_C2HC"/>
    <property type="match status" value="1"/>
</dbReference>
<accession>A0A2H1W5R1</accession>
<feature type="compositionally biased region" description="Polar residues" evidence="1">
    <location>
        <begin position="8"/>
        <end position="41"/>
    </location>
</feature>
<sequence>MDEIKKLNNPNKMIQQQLNRSMFTLNRSNSLPTLPANNDSDAQTEDTKSTCDKENSSVPWQKDKVPPKRQKRKETSPIHRSNTKKSKNATTFAVPTHNTFDILNSEEIEETAAGTEYVPKPEPIFVTGVMDVTALKATINKIVDNKSYIMTTLRSGHIIKLMPNDINTYKVIREQFIANNISHYTYKLKSERAYRVVLRGLHATEDTSLIKAELKEQGHEVRQIVNVLHRTTKEALPIFFVDLEPNRNNKEIFKLRYLSQMKMCKVWKRSSYNSMHQNTRYRRNMCKLPRKTSCKL</sequence>
<feature type="region of interest" description="Disordered" evidence="1">
    <location>
        <begin position="1"/>
        <end position="89"/>
    </location>
</feature>
<dbReference type="InterPro" id="IPR006579">
    <property type="entry name" value="Pre_C2HC_dom"/>
</dbReference>
<name>A0A2H1W5R1_SPOFR</name>
<gene>
    <name evidence="3" type="ORF">SFRICE_023562</name>
</gene>
<evidence type="ECO:0000259" key="2">
    <source>
        <dbReference type="SMART" id="SM00596"/>
    </source>
</evidence>
<feature type="compositionally biased region" description="Basic and acidic residues" evidence="1">
    <location>
        <begin position="45"/>
        <end position="66"/>
    </location>
</feature>
<reference evidence="3" key="1">
    <citation type="submission" date="2016-07" db="EMBL/GenBank/DDBJ databases">
        <authorList>
            <person name="Bretaudeau A."/>
        </authorList>
    </citation>
    <scope>NUCLEOTIDE SEQUENCE</scope>
    <source>
        <strain evidence="3">Rice</strain>
        <tissue evidence="3">Whole body</tissue>
    </source>
</reference>
<dbReference type="SMART" id="SM00596">
    <property type="entry name" value="PRE_C2HC"/>
    <property type="match status" value="1"/>
</dbReference>
<protein>
    <submittedName>
        <fullName evidence="3">SFRICE_023562</fullName>
    </submittedName>
</protein>
<dbReference type="AlphaFoldDB" id="A0A2H1W5R1"/>
<organism evidence="3">
    <name type="scientific">Spodoptera frugiperda</name>
    <name type="common">Fall armyworm</name>
    <dbReference type="NCBI Taxonomy" id="7108"/>
    <lineage>
        <taxon>Eukaryota</taxon>
        <taxon>Metazoa</taxon>
        <taxon>Ecdysozoa</taxon>
        <taxon>Arthropoda</taxon>
        <taxon>Hexapoda</taxon>
        <taxon>Insecta</taxon>
        <taxon>Pterygota</taxon>
        <taxon>Neoptera</taxon>
        <taxon>Endopterygota</taxon>
        <taxon>Lepidoptera</taxon>
        <taxon>Glossata</taxon>
        <taxon>Ditrysia</taxon>
        <taxon>Noctuoidea</taxon>
        <taxon>Noctuidae</taxon>
        <taxon>Amphipyrinae</taxon>
        <taxon>Spodoptera</taxon>
    </lineage>
</organism>
<dbReference type="EMBL" id="ODYU01006376">
    <property type="protein sequence ID" value="SOQ48172.1"/>
    <property type="molecule type" value="Genomic_DNA"/>
</dbReference>